<dbReference type="Pfam" id="PF00533">
    <property type="entry name" value="BRCT"/>
    <property type="match status" value="1"/>
</dbReference>
<dbReference type="Gene3D" id="3.40.50.10190">
    <property type="entry name" value="BRCT domain"/>
    <property type="match status" value="1"/>
</dbReference>
<dbReference type="SUPFAM" id="SSF52113">
    <property type="entry name" value="BRCT domain"/>
    <property type="match status" value="1"/>
</dbReference>
<comment type="caution">
    <text evidence="4">The sequence shown here is derived from an EMBL/GenBank/DDBJ whole genome shotgun (WGS) entry which is preliminary data.</text>
</comment>
<proteinExistence type="predicted"/>
<dbReference type="SMART" id="SM00292">
    <property type="entry name" value="BRCT"/>
    <property type="match status" value="1"/>
</dbReference>
<feature type="domain" description="BRCT" evidence="3">
    <location>
        <begin position="205"/>
        <end position="282"/>
    </location>
</feature>
<protein>
    <recommendedName>
        <fullName evidence="3">BRCT domain-containing protein</fullName>
    </recommendedName>
</protein>
<feature type="compositionally biased region" description="Pro residues" evidence="1">
    <location>
        <begin position="101"/>
        <end position="118"/>
    </location>
</feature>
<feature type="transmembrane region" description="Helical" evidence="2">
    <location>
        <begin position="36"/>
        <end position="57"/>
    </location>
</feature>
<evidence type="ECO:0000313" key="5">
    <source>
        <dbReference type="Proteomes" id="UP001320168"/>
    </source>
</evidence>
<feature type="region of interest" description="Disordered" evidence="1">
    <location>
        <begin position="97"/>
        <end position="137"/>
    </location>
</feature>
<sequence>MENLITIGGLSLGMAGWWALARSMKTNGRPWWWRHSAGFLFFPFAMLGAEMMLGGLLGVPGQEGETSRSAEIFGGLLLALPMLLALLVSRRAAKRRLAPAESPPPSSQPEPPAAPVSPEPASRQHAPSSTRAPARSGNLRFQYEDAEGNLSTREVANWSASGRYIKGFCVDRGELRTFRRDRIAFFLEGEHLLNGPSVATVAPRQAKSRPLEILFTGFDAEARAELEGEAESEGMKVRKSVTQNLDFLCAGPNAGPSKLAEAKAKGVVVMSETEFLDFLDTGVVPS</sequence>
<dbReference type="InterPro" id="IPR036420">
    <property type="entry name" value="BRCT_dom_sf"/>
</dbReference>
<evidence type="ECO:0000256" key="2">
    <source>
        <dbReference type="SAM" id="Phobius"/>
    </source>
</evidence>
<keyword evidence="2" id="KW-0812">Transmembrane</keyword>
<gene>
    <name evidence="4" type="ORF">HOP53_06835</name>
</gene>
<keyword evidence="2" id="KW-0472">Membrane</keyword>
<evidence type="ECO:0000259" key="3">
    <source>
        <dbReference type="SMART" id="SM00292"/>
    </source>
</evidence>
<keyword evidence="2" id="KW-1133">Transmembrane helix</keyword>
<organism evidence="4 5">
    <name type="scientific">Billgrantia ethanolica</name>
    <dbReference type="NCBI Taxonomy" id="2733486"/>
    <lineage>
        <taxon>Bacteria</taxon>
        <taxon>Pseudomonadati</taxon>
        <taxon>Pseudomonadota</taxon>
        <taxon>Gammaproteobacteria</taxon>
        <taxon>Oceanospirillales</taxon>
        <taxon>Halomonadaceae</taxon>
        <taxon>Billgrantia</taxon>
    </lineage>
</organism>
<dbReference type="EMBL" id="JABFTX010000001">
    <property type="protein sequence ID" value="MCE8002551.1"/>
    <property type="molecule type" value="Genomic_DNA"/>
</dbReference>
<name>A0ABS9A149_9GAMM</name>
<accession>A0ABS9A149</accession>
<evidence type="ECO:0000256" key="1">
    <source>
        <dbReference type="SAM" id="MobiDB-lite"/>
    </source>
</evidence>
<dbReference type="RefSeq" id="WP_234269310.1">
    <property type="nucleotide sequence ID" value="NZ_JABFTX010000001.1"/>
</dbReference>
<evidence type="ECO:0000313" key="4">
    <source>
        <dbReference type="EMBL" id="MCE8002551.1"/>
    </source>
</evidence>
<dbReference type="CDD" id="cd17748">
    <property type="entry name" value="BRCT_DNA_ligase_like"/>
    <property type="match status" value="1"/>
</dbReference>
<dbReference type="Proteomes" id="UP001320168">
    <property type="component" value="Unassembled WGS sequence"/>
</dbReference>
<dbReference type="InterPro" id="IPR001357">
    <property type="entry name" value="BRCT_dom"/>
</dbReference>
<feature type="transmembrane region" description="Helical" evidence="2">
    <location>
        <begin position="6"/>
        <end position="24"/>
    </location>
</feature>
<feature type="transmembrane region" description="Helical" evidence="2">
    <location>
        <begin position="69"/>
        <end position="88"/>
    </location>
</feature>
<reference evidence="4 5" key="1">
    <citation type="journal article" date="2021" name="Front. Microbiol.">
        <title>Aerobic Denitrification and Heterotrophic Sulfur Oxidation in the Genus Halomonas Revealed by Six Novel Species Characterizations and Genome-Based Analysis.</title>
        <authorList>
            <person name="Wang L."/>
            <person name="Shao Z."/>
        </authorList>
    </citation>
    <scope>NUCLEOTIDE SEQUENCE [LARGE SCALE GENOMIC DNA]</scope>
    <source>
        <strain evidence="4 5">MCCC 1A11081</strain>
    </source>
</reference>
<keyword evidence="5" id="KW-1185">Reference proteome</keyword>